<evidence type="ECO:0000256" key="1">
    <source>
        <dbReference type="SAM" id="Coils"/>
    </source>
</evidence>
<accession>A0A699TSK9</accession>
<feature type="non-terminal residue" evidence="2">
    <location>
        <position position="1"/>
    </location>
</feature>
<keyword evidence="1" id="KW-0175">Coiled coil</keyword>
<sequence>AEAAKQQDEILQVSLGSARINVRDLIESREAYKFEMAELRSQAQDIEASFLDLESHLGP</sequence>
<evidence type="ECO:0000313" key="2">
    <source>
        <dbReference type="EMBL" id="GFD10774.1"/>
    </source>
</evidence>
<protein>
    <submittedName>
        <fullName evidence="2">Uncharacterized protein</fullName>
    </submittedName>
</protein>
<dbReference type="EMBL" id="BKCJ011254495">
    <property type="protein sequence ID" value="GFD10774.1"/>
    <property type="molecule type" value="Genomic_DNA"/>
</dbReference>
<name>A0A699TSK9_TANCI</name>
<dbReference type="AlphaFoldDB" id="A0A699TSK9"/>
<comment type="caution">
    <text evidence="2">The sequence shown here is derived from an EMBL/GenBank/DDBJ whole genome shotgun (WGS) entry which is preliminary data.</text>
</comment>
<gene>
    <name evidence="2" type="ORF">Tci_882743</name>
</gene>
<feature type="coiled-coil region" evidence="1">
    <location>
        <begin position="22"/>
        <end position="49"/>
    </location>
</feature>
<proteinExistence type="predicted"/>
<reference evidence="2" key="1">
    <citation type="journal article" date="2019" name="Sci. Rep.">
        <title>Draft genome of Tanacetum cinerariifolium, the natural source of mosquito coil.</title>
        <authorList>
            <person name="Yamashiro T."/>
            <person name="Shiraishi A."/>
            <person name="Satake H."/>
            <person name="Nakayama K."/>
        </authorList>
    </citation>
    <scope>NUCLEOTIDE SEQUENCE</scope>
</reference>
<organism evidence="2">
    <name type="scientific">Tanacetum cinerariifolium</name>
    <name type="common">Dalmatian daisy</name>
    <name type="synonym">Chrysanthemum cinerariifolium</name>
    <dbReference type="NCBI Taxonomy" id="118510"/>
    <lineage>
        <taxon>Eukaryota</taxon>
        <taxon>Viridiplantae</taxon>
        <taxon>Streptophyta</taxon>
        <taxon>Embryophyta</taxon>
        <taxon>Tracheophyta</taxon>
        <taxon>Spermatophyta</taxon>
        <taxon>Magnoliopsida</taxon>
        <taxon>eudicotyledons</taxon>
        <taxon>Gunneridae</taxon>
        <taxon>Pentapetalae</taxon>
        <taxon>asterids</taxon>
        <taxon>campanulids</taxon>
        <taxon>Asterales</taxon>
        <taxon>Asteraceae</taxon>
        <taxon>Asteroideae</taxon>
        <taxon>Anthemideae</taxon>
        <taxon>Anthemidinae</taxon>
        <taxon>Tanacetum</taxon>
    </lineage>
</organism>